<dbReference type="SUPFAM" id="SSF52047">
    <property type="entry name" value="RNI-like"/>
    <property type="match status" value="1"/>
</dbReference>
<dbReference type="Proteomes" id="UP000188318">
    <property type="component" value="Unassembled WGS sequence"/>
</dbReference>
<dbReference type="AlphaFoldDB" id="A0A1R3RX44"/>
<dbReference type="OMA" id="WHTDTSD"/>
<keyword evidence="3" id="KW-1185">Reference proteome</keyword>
<dbReference type="SUPFAM" id="SSF81383">
    <property type="entry name" value="F-box domain"/>
    <property type="match status" value="1"/>
</dbReference>
<dbReference type="InterPro" id="IPR032675">
    <property type="entry name" value="LRR_dom_sf"/>
</dbReference>
<dbReference type="EMBL" id="KV907495">
    <property type="protein sequence ID" value="OOF99074.1"/>
    <property type="molecule type" value="Genomic_DNA"/>
</dbReference>
<dbReference type="VEuPathDB" id="FungiDB:ASPCADRAFT_2498"/>
<name>A0A1R3RX44_ASPC5</name>
<dbReference type="STRING" id="602072.A0A1R3RX44"/>
<evidence type="ECO:0000313" key="2">
    <source>
        <dbReference type="EMBL" id="OOF99074.1"/>
    </source>
</evidence>
<dbReference type="InterPro" id="IPR036047">
    <property type="entry name" value="F-box-like_dom_sf"/>
</dbReference>
<accession>A0A1R3RX44</accession>
<dbReference type="OrthoDB" id="5279008at2759"/>
<protein>
    <recommendedName>
        <fullName evidence="1">F-box domain-containing protein</fullName>
    </recommendedName>
</protein>
<feature type="domain" description="F-box" evidence="1">
    <location>
        <begin position="4"/>
        <end position="35"/>
    </location>
</feature>
<sequence>MSLPTLPPELVGIICSYLDLSHWCALRLTCRALYSKSLDAFSDGVFKNISFLVTTESLQRLQKIATHDVFRLRVQELWLVPELFGGLYEIDLARFPHTSLMKRLANGRTLTAADIEASHAAYQAIVADHLNTLEADSLSDVLQICLRNFENLAVFGLRYRHVSHLASKTNARCLGLRKLEERLNCNRTHPLRRFGDSHTRVAQSHALAFSAFVRAAIASDRGVTRLYTCRHQCCGLAPQNMTLTPAQFESLLRLLKQLKELHLCICTFGVQSDGATLNYLFEIIAAAAPSLEVLAFSPWNRERQLSPNYLSAISPRIRFTRLAELHLRELEVTPDAFKCFIRSAAPTLKTLTLRAVSLIDETMSTVVYRDDIKRSWQQVLEFFRDELSLQSLHMAFLFHRGRRVDIIDRSSQLAGNLRPNDGTRTFYSADRARISFKDWAGQLRPDLPVVTEVA</sequence>
<evidence type="ECO:0000313" key="3">
    <source>
        <dbReference type="Proteomes" id="UP000188318"/>
    </source>
</evidence>
<dbReference type="Gene3D" id="3.80.10.10">
    <property type="entry name" value="Ribonuclease Inhibitor"/>
    <property type="match status" value="1"/>
</dbReference>
<gene>
    <name evidence="2" type="ORF">ASPCADRAFT_2498</name>
</gene>
<reference evidence="3" key="1">
    <citation type="journal article" date="2017" name="Genome Biol.">
        <title>Comparative genomics reveals high biological diversity and specific adaptations in the industrially and medically important fungal genus Aspergillus.</title>
        <authorList>
            <person name="de Vries R.P."/>
            <person name="Riley R."/>
            <person name="Wiebenga A."/>
            <person name="Aguilar-Osorio G."/>
            <person name="Amillis S."/>
            <person name="Uchima C.A."/>
            <person name="Anderluh G."/>
            <person name="Asadollahi M."/>
            <person name="Askin M."/>
            <person name="Barry K."/>
            <person name="Battaglia E."/>
            <person name="Bayram O."/>
            <person name="Benocci T."/>
            <person name="Braus-Stromeyer S.A."/>
            <person name="Caldana C."/>
            <person name="Canovas D."/>
            <person name="Cerqueira G.C."/>
            <person name="Chen F."/>
            <person name="Chen W."/>
            <person name="Choi C."/>
            <person name="Clum A."/>
            <person name="Dos Santos R.A."/>
            <person name="Damasio A.R."/>
            <person name="Diallinas G."/>
            <person name="Emri T."/>
            <person name="Fekete E."/>
            <person name="Flipphi M."/>
            <person name="Freyberg S."/>
            <person name="Gallo A."/>
            <person name="Gournas C."/>
            <person name="Habgood R."/>
            <person name="Hainaut M."/>
            <person name="Harispe M.L."/>
            <person name="Henrissat B."/>
            <person name="Hilden K.S."/>
            <person name="Hope R."/>
            <person name="Hossain A."/>
            <person name="Karabika E."/>
            <person name="Karaffa L."/>
            <person name="Karanyi Z."/>
            <person name="Krasevec N."/>
            <person name="Kuo A."/>
            <person name="Kusch H."/>
            <person name="LaButti K."/>
            <person name="Lagendijk E.L."/>
            <person name="Lapidus A."/>
            <person name="Levasseur A."/>
            <person name="Lindquist E."/>
            <person name="Lipzen A."/>
            <person name="Logrieco A.F."/>
            <person name="MacCabe A."/>
            <person name="Maekelae M.R."/>
            <person name="Malavazi I."/>
            <person name="Melin P."/>
            <person name="Meyer V."/>
            <person name="Mielnichuk N."/>
            <person name="Miskei M."/>
            <person name="Molnar A.P."/>
            <person name="Mule G."/>
            <person name="Ngan C.Y."/>
            <person name="Orejas M."/>
            <person name="Orosz E."/>
            <person name="Ouedraogo J.P."/>
            <person name="Overkamp K.M."/>
            <person name="Park H.-S."/>
            <person name="Perrone G."/>
            <person name="Piumi F."/>
            <person name="Punt P.J."/>
            <person name="Ram A.F."/>
            <person name="Ramon A."/>
            <person name="Rauscher S."/>
            <person name="Record E."/>
            <person name="Riano-Pachon D.M."/>
            <person name="Robert V."/>
            <person name="Roehrig J."/>
            <person name="Ruller R."/>
            <person name="Salamov A."/>
            <person name="Salih N.S."/>
            <person name="Samson R.A."/>
            <person name="Sandor E."/>
            <person name="Sanguinetti M."/>
            <person name="Schuetze T."/>
            <person name="Sepcic K."/>
            <person name="Shelest E."/>
            <person name="Sherlock G."/>
            <person name="Sophianopoulou V."/>
            <person name="Squina F.M."/>
            <person name="Sun H."/>
            <person name="Susca A."/>
            <person name="Todd R.B."/>
            <person name="Tsang A."/>
            <person name="Unkles S.E."/>
            <person name="van de Wiele N."/>
            <person name="van Rossen-Uffink D."/>
            <person name="Oliveira J.V."/>
            <person name="Vesth T.C."/>
            <person name="Visser J."/>
            <person name="Yu J.-H."/>
            <person name="Zhou M."/>
            <person name="Andersen M.R."/>
            <person name="Archer D.B."/>
            <person name="Baker S.E."/>
            <person name="Benoit I."/>
            <person name="Brakhage A.A."/>
            <person name="Braus G.H."/>
            <person name="Fischer R."/>
            <person name="Frisvad J.C."/>
            <person name="Goldman G.H."/>
            <person name="Houbraken J."/>
            <person name="Oakley B."/>
            <person name="Pocsi I."/>
            <person name="Scazzocchio C."/>
            <person name="Seiboth B."/>
            <person name="vanKuyk P.A."/>
            <person name="Wortman J."/>
            <person name="Dyer P.S."/>
            <person name="Grigoriev I.V."/>
        </authorList>
    </citation>
    <scope>NUCLEOTIDE SEQUENCE [LARGE SCALE GENOMIC DNA]</scope>
    <source>
        <strain evidence="3">ITEM 5010</strain>
    </source>
</reference>
<proteinExistence type="predicted"/>
<organism evidence="2 3">
    <name type="scientific">Aspergillus carbonarius (strain ITEM 5010)</name>
    <dbReference type="NCBI Taxonomy" id="602072"/>
    <lineage>
        <taxon>Eukaryota</taxon>
        <taxon>Fungi</taxon>
        <taxon>Dikarya</taxon>
        <taxon>Ascomycota</taxon>
        <taxon>Pezizomycotina</taxon>
        <taxon>Eurotiomycetes</taxon>
        <taxon>Eurotiomycetidae</taxon>
        <taxon>Eurotiales</taxon>
        <taxon>Aspergillaceae</taxon>
        <taxon>Aspergillus</taxon>
        <taxon>Aspergillus subgen. Circumdati</taxon>
    </lineage>
</organism>
<evidence type="ECO:0000259" key="1">
    <source>
        <dbReference type="Pfam" id="PF12937"/>
    </source>
</evidence>
<dbReference type="Pfam" id="PF12937">
    <property type="entry name" value="F-box-like"/>
    <property type="match status" value="1"/>
</dbReference>
<dbReference type="InterPro" id="IPR001810">
    <property type="entry name" value="F-box_dom"/>
</dbReference>